<dbReference type="EMBL" id="CP047898">
    <property type="protein sequence ID" value="QHK19382.1"/>
    <property type="molecule type" value="Genomic_DNA"/>
</dbReference>
<dbReference type="Proteomes" id="UP000464186">
    <property type="component" value="Chromosome"/>
</dbReference>
<keyword evidence="2" id="KW-1185">Reference proteome</keyword>
<dbReference type="InterPro" id="IPR021400">
    <property type="entry name" value="DUF3039"/>
</dbReference>
<accession>A0A6P1NPB4</accession>
<gene>
    <name evidence="1" type="ORF">GU243_06090</name>
</gene>
<dbReference type="KEGG" id="psey:GU243_06090"/>
<organism evidence="1 2">
    <name type="scientific">Pseudarthrobacter psychrotolerans</name>
    <dbReference type="NCBI Taxonomy" id="2697569"/>
    <lineage>
        <taxon>Bacteria</taxon>
        <taxon>Bacillati</taxon>
        <taxon>Actinomycetota</taxon>
        <taxon>Actinomycetes</taxon>
        <taxon>Micrococcales</taxon>
        <taxon>Micrococcaceae</taxon>
        <taxon>Pseudarthrobacter</taxon>
    </lineage>
</organism>
<protein>
    <submittedName>
        <fullName evidence="1">DUF3039 domain-containing protein</fullName>
    </submittedName>
</protein>
<sequence>MSTKTLPAIRPVHNFNPVLHHYYKGRDIDRSQVTREPITALCGEIGAISAAATGQQSNGTVVVCPMCATTYAGLPRRRPR</sequence>
<dbReference type="AlphaFoldDB" id="A0A6P1NPB4"/>
<proteinExistence type="predicted"/>
<evidence type="ECO:0000313" key="1">
    <source>
        <dbReference type="EMBL" id="QHK19382.1"/>
    </source>
</evidence>
<reference evidence="1 2" key="1">
    <citation type="submission" date="2020-01" db="EMBL/GenBank/DDBJ databases">
        <title>Pseudarthrobacter psychrotolerans sp. nov., isolated from antarctic soil.</title>
        <authorList>
            <person name="Shin Y."/>
            <person name="Park W."/>
        </authorList>
    </citation>
    <scope>NUCLEOTIDE SEQUENCE [LARGE SCALE GENOMIC DNA]</scope>
    <source>
        <strain evidence="1 2">YJ56</strain>
    </source>
</reference>
<name>A0A6P1NPB4_9MICC</name>
<dbReference type="Pfam" id="PF11238">
    <property type="entry name" value="DUF3039"/>
    <property type="match status" value="1"/>
</dbReference>
<evidence type="ECO:0000313" key="2">
    <source>
        <dbReference type="Proteomes" id="UP000464186"/>
    </source>
</evidence>